<evidence type="ECO:0000259" key="3">
    <source>
        <dbReference type="Pfam" id="PF03358"/>
    </source>
</evidence>
<evidence type="ECO:0000256" key="2">
    <source>
        <dbReference type="ARBA" id="ARBA00022643"/>
    </source>
</evidence>
<dbReference type="SUPFAM" id="SSF52218">
    <property type="entry name" value="Flavoproteins"/>
    <property type="match status" value="1"/>
</dbReference>
<dbReference type="Gene3D" id="3.40.50.360">
    <property type="match status" value="1"/>
</dbReference>
<dbReference type="PANTHER" id="PTHR43278">
    <property type="entry name" value="NAD(P)H-DEPENDENT FMN-CONTAINING OXIDOREDUCTASE YWQN-RELATED"/>
    <property type="match status" value="1"/>
</dbReference>
<dbReference type="InterPro" id="IPR029039">
    <property type="entry name" value="Flavoprotein-like_sf"/>
</dbReference>
<gene>
    <name evidence="4" type="ORF">ACFL2Z_00665</name>
</gene>
<dbReference type="PANTHER" id="PTHR43278:SF2">
    <property type="entry name" value="IRON-SULFUR FLAVOPROTEIN"/>
    <property type="match status" value="1"/>
</dbReference>
<evidence type="ECO:0000256" key="1">
    <source>
        <dbReference type="ARBA" id="ARBA00022630"/>
    </source>
</evidence>
<comment type="caution">
    <text evidence="4">The sequence shown here is derived from an EMBL/GenBank/DDBJ whole genome shotgun (WGS) entry which is preliminary data.</text>
</comment>
<proteinExistence type="predicted"/>
<dbReference type="Proteomes" id="UP001594288">
    <property type="component" value="Unassembled WGS sequence"/>
</dbReference>
<keyword evidence="2" id="KW-0288">FMN</keyword>
<evidence type="ECO:0000313" key="4">
    <source>
        <dbReference type="EMBL" id="MFC1799413.1"/>
    </source>
</evidence>
<dbReference type="InterPro" id="IPR005025">
    <property type="entry name" value="FMN_Rdtase-like_dom"/>
</dbReference>
<evidence type="ECO:0000313" key="5">
    <source>
        <dbReference type="Proteomes" id="UP001594288"/>
    </source>
</evidence>
<keyword evidence="5" id="KW-1185">Reference proteome</keyword>
<protein>
    <submittedName>
        <fullName evidence="4">NAD(P)H-dependent oxidoreductase</fullName>
    </submittedName>
</protein>
<organism evidence="4 5">
    <name type="scientific">Eiseniibacteriota bacterium</name>
    <dbReference type="NCBI Taxonomy" id="2212470"/>
    <lineage>
        <taxon>Bacteria</taxon>
        <taxon>Candidatus Eiseniibacteriota</taxon>
    </lineage>
</organism>
<dbReference type="EMBL" id="JBHPEI010000005">
    <property type="protein sequence ID" value="MFC1799413.1"/>
    <property type="molecule type" value="Genomic_DNA"/>
</dbReference>
<accession>A0ABV6YMW8</accession>
<feature type="domain" description="NADPH-dependent FMN reductase-like" evidence="3">
    <location>
        <begin position="2"/>
        <end position="102"/>
    </location>
</feature>
<reference evidence="4 5" key="1">
    <citation type="submission" date="2024-09" db="EMBL/GenBank/DDBJ databases">
        <authorList>
            <person name="D'Angelo T."/>
        </authorList>
    </citation>
    <scope>NUCLEOTIDE SEQUENCE [LARGE SCALE GENOMIC DNA]</scope>
    <source>
        <strain evidence="4">SAG AM-311-F02</strain>
    </source>
</reference>
<dbReference type="Pfam" id="PF03358">
    <property type="entry name" value="FMN_red"/>
    <property type="match status" value="1"/>
</dbReference>
<sequence>MLLGISASNRKWGNCETAVKSALLAAMRGGSKTAFIRLTDIPLEPCRGCFRCLAGGGACPTEDGLYDLLGHISSADELVFAAPVYFMAPPAKLFSLLDRLLTVSAFKPQDGGPRRAATVTIMGNRQWRGIAEPYVNLATSLLGFTVEESLSVVAEGPGEVLSDTATVARLEAIGTAFAEGKKLDVPGERANVCPVCRSDFFVIESSELVCPVCGVRGDLAAYAKDGSFNRTGGEIRWGAGWLKAHVEAWMKPSVERFKADHRDILSKLSEFRSRYASENERGSVDVH</sequence>
<dbReference type="InterPro" id="IPR051796">
    <property type="entry name" value="ISF_SsuE-like"/>
</dbReference>
<name>A0ABV6YMW8_UNCEI</name>
<keyword evidence="1" id="KW-0285">Flavoprotein</keyword>